<sequence>MCGLDGYKQTSIKEQLGHEVSLDFVADGFIKQLSGRLGIDQKNITSVELDPEEFEDEKSLLEKLDSLVHYKQ</sequence>
<protein>
    <submittedName>
        <fullName evidence="1">Unnamed protein product</fullName>
    </submittedName>
</protein>
<dbReference type="EMBL" id="BSXS01013139">
    <property type="protein sequence ID" value="GMF03621.1"/>
    <property type="molecule type" value="Genomic_DNA"/>
</dbReference>
<keyword evidence="2" id="KW-1185">Reference proteome</keyword>
<evidence type="ECO:0000313" key="1">
    <source>
        <dbReference type="EMBL" id="GMF03621.1"/>
    </source>
</evidence>
<evidence type="ECO:0000313" key="2">
    <source>
        <dbReference type="Proteomes" id="UP001165064"/>
    </source>
</evidence>
<comment type="caution">
    <text evidence="1">The sequence shown here is derived from an EMBL/GenBank/DDBJ whole genome shotgun (WGS) entry which is preliminary data.</text>
</comment>
<organism evidence="1 2">
    <name type="scientific">Ambrosiozyma monospora</name>
    <name type="common">Yeast</name>
    <name type="synonym">Endomycopsis monosporus</name>
    <dbReference type="NCBI Taxonomy" id="43982"/>
    <lineage>
        <taxon>Eukaryota</taxon>
        <taxon>Fungi</taxon>
        <taxon>Dikarya</taxon>
        <taxon>Ascomycota</taxon>
        <taxon>Saccharomycotina</taxon>
        <taxon>Pichiomycetes</taxon>
        <taxon>Pichiales</taxon>
        <taxon>Pichiaceae</taxon>
        <taxon>Ambrosiozyma</taxon>
    </lineage>
</organism>
<dbReference type="Proteomes" id="UP001165064">
    <property type="component" value="Unassembled WGS sequence"/>
</dbReference>
<accession>A0ACB5U805</accession>
<gene>
    <name evidence="1" type="ORF">Amon02_001184900</name>
</gene>
<reference evidence="1" key="1">
    <citation type="submission" date="2023-04" db="EMBL/GenBank/DDBJ databases">
        <title>Ambrosiozyma monospora NBRC 10751.</title>
        <authorList>
            <person name="Ichikawa N."/>
            <person name="Sato H."/>
            <person name="Tonouchi N."/>
        </authorList>
    </citation>
    <scope>NUCLEOTIDE SEQUENCE</scope>
    <source>
        <strain evidence="1">NBRC 10751</strain>
    </source>
</reference>
<proteinExistence type="predicted"/>
<name>A0ACB5U805_AMBMO</name>